<name>A0AAE1KKH3_PETCI</name>
<proteinExistence type="predicted"/>
<reference evidence="1" key="1">
    <citation type="submission" date="2023-10" db="EMBL/GenBank/DDBJ databases">
        <title>Genome assemblies of two species of porcelain crab, Petrolisthes cinctipes and Petrolisthes manimaculis (Anomura: Porcellanidae).</title>
        <authorList>
            <person name="Angst P."/>
        </authorList>
    </citation>
    <scope>NUCLEOTIDE SEQUENCE</scope>
    <source>
        <strain evidence="1">PB745_01</strain>
        <tissue evidence="1">Gill</tissue>
    </source>
</reference>
<sequence length="110" mass="12000">MKTLECLSVSKNLKWGEKLPEERMTCPSLPPSLTQHGIGAAPLPSCRPAVASPVMSSSGELEGALARPTRFDYKVGKWWIAGHEGCWSSVGLLRPPRDTRRILIDSTTPT</sequence>
<evidence type="ECO:0000313" key="2">
    <source>
        <dbReference type="Proteomes" id="UP001286313"/>
    </source>
</evidence>
<dbReference type="AlphaFoldDB" id="A0AAE1KKH3"/>
<keyword evidence="2" id="KW-1185">Reference proteome</keyword>
<dbReference type="Proteomes" id="UP001286313">
    <property type="component" value="Unassembled WGS sequence"/>
</dbReference>
<evidence type="ECO:0000313" key="1">
    <source>
        <dbReference type="EMBL" id="KAK3875769.1"/>
    </source>
</evidence>
<comment type="caution">
    <text evidence="1">The sequence shown here is derived from an EMBL/GenBank/DDBJ whole genome shotgun (WGS) entry which is preliminary data.</text>
</comment>
<organism evidence="1 2">
    <name type="scientific">Petrolisthes cinctipes</name>
    <name type="common">Flat porcelain crab</name>
    <dbReference type="NCBI Taxonomy" id="88211"/>
    <lineage>
        <taxon>Eukaryota</taxon>
        <taxon>Metazoa</taxon>
        <taxon>Ecdysozoa</taxon>
        <taxon>Arthropoda</taxon>
        <taxon>Crustacea</taxon>
        <taxon>Multicrustacea</taxon>
        <taxon>Malacostraca</taxon>
        <taxon>Eumalacostraca</taxon>
        <taxon>Eucarida</taxon>
        <taxon>Decapoda</taxon>
        <taxon>Pleocyemata</taxon>
        <taxon>Anomura</taxon>
        <taxon>Galatheoidea</taxon>
        <taxon>Porcellanidae</taxon>
        <taxon>Petrolisthes</taxon>
    </lineage>
</organism>
<dbReference type="EMBL" id="JAWQEG010001922">
    <property type="protein sequence ID" value="KAK3875769.1"/>
    <property type="molecule type" value="Genomic_DNA"/>
</dbReference>
<accession>A0AAE1KKH3</accession>
<gene>
    <name evidence="1" type="ORF">Pcinc_019408</name>
</gene>
<protein>
    <submittedName>
        <fullName evidence="1">Uncharacterized protein</fullName>
    </submittedName>
</protein>